<organism evidence="3 4">
    <name type="scientific">Bordetella genomosp. 13</name>
    <dbReference type="NCBI Taxonomy" id="463040"/>
    <lineage>
        <taxon>Bacteria</taxon>
        <taxon>Pseudomonadati</taxon>
        <taxon>Pseudomonadota</taxon>
        <taxon>Betaproteobacteria</taxon>
        <taxon>Burkholderiales</taxon>
        <taxon>Alcaligenaceae</taxon>
        <taxon>Bordetella</taxon>
    </lineage>
</organism>
<dbReference type="EMBL" id="CP021111">
    <property type="protein sequence ID" value="ARP97598.1"/>
    <property type="molecule type" value="Genomic_DNA"/>
</dbReference>
<proteinExistence type="predicted"/>
<sequence>MMEIPCRPRATLVFPGTQAPMTNDHTLKPLYTGPLRHFPPARIGGDHDPSIVPRTELLHAQRLSQRIGDYGDHCGYRRPDSRALASEWSKHYFVALMVPVVGANLLLGRDLPLSPRETGLELDEDGLPARLWFAHAGKPLSSMAAFGRFDALYAHLEEMIAAFTAASGVTGKVLWSNAGNVFERFARDIDRHCLAVPASGAPVQQVVDSPAMPDGRPNPLFQPVRYVRGTATKDTLRIRRLCCIRYLLPLDEDARYCGSCPIRPDNLPAVRAAGPSRKTSSSVRPPAEGPAD</sequence>
<protein>
    <submittedName>
        <fullName evidence="3">Siderophore-iron reductase FhuF</fullName>
    </submittedName>
</protein>
<evidence type="ECO:0000256" key="1">
    <source>
        <dbReference type="SAM" id="MobiDB-lite"/>
    </source>
</evidence>
<reference evidence="3 4" key="1">
    <citation type="submission" date="2017-05" db="EMBL/GenBank/DDBJ databases">
        <title>Complete and WGS of Bordetella genogroups.</title>
        <authorList>
            <person name="Spilker T."/>
            <person name="LiPuma J."/>
        </authorList>
    </citation>
    <scope>NUCLEOTIDE SEQUENCE [LARGE SCALE GENOMIC DNA]</scope>
    <source>
        <strain evidence="3 4">AU7206</strain>
    </source>
</reference>
<dbReference type="GO" id="GO:0003824">
    <property type="term" value="F:catalytic activity"/>
    <property type="evidence" value="ECO:0007669"/>
    <property type="project" value="UniProtKB-ARBA"/>
</dbReference>
<dbReference type="STRING" id="463040.CAL15_22085"/>
<dbReference type="AlphaFoldDB" id="A0A1W6ZJI9"/>
<dbReference type="NCBIfam" id="TIGR03951">
    <property type="entry name" value="Fe_III_red_FhuF"/>
    <property type="match status" value="1"/>
</dbReference>
<accession>A0A1W6ZJI9</accession>
<dbReference type="InterPro" id="IPR022770">
    <property type="entry name" value="IucA/IucC-like_C"/>
</dbReference>
<dbReference type="Pfam" id="PF06276">
    <property type="entry name" value="FhuF"/>
    <property type="match status" value="1"/>
</dbReference>
<name>A0A1W6ZJI9_9BORD</name>
<dbReference type="KEGG" id="bgm:CAL15_22085"/>
<evidence type="ECO:0000259" key="2">
    <source>
        <dbReference type="Pfam" id="PF06276"/>
    </source>
</evidence>
<feature type="domain" description="Aerobactin siderophore biosynthesis IucA/IucC-like C-terminal" evidence="2">
    <location>
        <begin position="86"/>
        <end position="228"/>
    </location>
</feature>
<keyword evidence="4" id="KW-1185">Reference proteome</keyword>
<gene>
    <name evidence="3" type="ORF">CAL15_22085</name>
</gene>
<evidence type="ECO:0000313" key="4">
    <source>
        <dbReference type="Proteomes" id="UP000194161"/>
    </source>
</evidence>
<feature type="region of interest" description="Disordered" evidence="1">
    <location>
        <begin position="268"/>
        <end position="292"/>
    </location>
</feature>
<dbReference type="Proteomes" id="UP000194161">
    <property type="component" value="Chromosome"/>
</dbReference>
<dbReference type="InterPro" id="IPR008090">
    <property type="entry name" value="Fe_iron_reduct"/>
</dbReference>
<evidence type="ECO:0000313" key="3">
    <source>
        <dbReference type="EMBL" id="ARP97598.1"/>
    </source>
</evidence>